<reference evidence="1" key="1">
    <citation type="submission" date="2022-03" db="EMBL/GenBank/DDBJ databases">
        <authorList>
            <person name="Brunel B."/>
        </authorList>
    </citation>
    <scope>NUCLEOTIDE SEQUENCE</scope>
    <source>
        <strain evidence="1">STM4922sample</strain>
    </source>
</reference>
<evidence type="ECO:0000313" key="1">
    <source>
        <dbReference type="EMBL" id="CAH2394156.1"/>
    </source>
</evidence>
<protein>
    <submittedName>
        <fullName evidence="1">Uncharacterized protein</fullName>
    </submittedName>
</protein>
<evidence type="ECO:0000313" key="2">
    <source>
        <dbReference type="Proteomes" id="UP001152604"/>
    </source>
</evidence>
<gene>
    <name evidence="1" type="ORF">MES4922_10069</name>
</gene>
<dbReference type="Proteomes" id="UP001152604">
    <property type="component" value="Unassembled WGS sequence"/>
</dbReference>
<keyword evidence="2" id="KW-1185">Reference proteome</keyword>
<organism evidence="1 2">
    <name type="scientific">Mesorhizobium ventifaucium</name>
    <dbReference type="NCBI Taxonomy" id="666020"/>
    <lineage>
        <taxon>Bacteria</taxon>
        <taxon>Pseudomonadati</taxon>
        <taxon>Pseudomonadota</taxon>
        <taxon>Alphaproteobacteria</taxon>
        <taxon>Hyphomicrobiales</taxon>
        <taxon>Phyllobacteriaceae</taxon>
        <taxon>Mesorhizobium</taxon>
    </lineage>
</organism>
<comment type="caution">
    <text evidence="1">The sequence shown here is derived from an EMBL/GenBank/DDBJ whole genome shotgun (WGS) entry which is preliminary data.</text>
</comment>
<accession>A0ABN8J948</accession>
<sequence>MEELRDGLIALQKERGLTLEDAIFRVEMRLSDHEETPFGSSIAITSRSFSDDRKAPMPANDEEIRKLFRTLI</sequence>
<name>A0ABN8J948_9HYPH</name>
<proteinExistence type="predicted"/>
<dbReference type="RefSeq" id="WP_254022725.1">
    <property type="nucleotide sequence ID" value="NZ_CAKXZS010000001.1"/>
</dbReference>
<dbReference type="EMBL" id="CAKXZS010000001">
    <property type="protein sequence ID" value="CAH2394156.1"/>
    <property type="molecule type" value="Genomic_DNA"/>
</dbReference>